<comment type="caution">
    <text evidence="1">The sequence shown here is derived from an EMBL/GenBank/DDBJ whole genome shotgun (WGS) entry which is preliminary data.</text>
</comment>
<dbReference type="EMBL" id="PKGI01000030">
    <property type="protein sequence ID" value="PLA76410.1"/>
    <property type="molecule type" value="Genomic_DNA"/>
</dbReference>
<dbReference type="Proteomes" id="UP000234579">
    <property type="component" value="Unassembled WGS sequence"/>
</dbReference>
<gene>
    <name evidence="1" type="ORF">CYR79_06345</name>
</gene>
<dbReference type="InterPro" id="IPR006524">
    <property type="entry name" value="ArpU-like"/>
</dbReference>
<proteinExistence type="predicted"/>
<dbReference type="AlphaFoldDB" id="A0A2I2AAJ9"/>
<dbReference type="NCBIfam" id="TIGR01637">
    <property type="entry name" value="phage_arpU"/>
    <property type="match status" value="1"/>
</dbReference>
<sequence>MDNVDEQATVRRVKAFFKDDYRRLKSLADAPTLQSVSYDRPKVTASRNNYVEDLAIKRTDAQNKLALVNYAISCLGELERIVLESKTIKGLINWQVEELTGYGSTRVYELQKSACLNFAKTLAMISDIDLIIK</sequence>
<name>A0A2I2AAJ9_9LACO</name>
<reference evidence="2" key="1">
    <citation type="submission" date="2017-12" db="EMBL/GenBank/DDBJ databases">
        <authorList>
            <person name="Christensen H."/>
        </authorList>
    </citation>
    <scope>NUCLEOTIDE SEQUENCE [LARGE SCALE GENOMIC DNA]</scope>
    <source>
        <strain evidence="2">268A</strain>
    </source>
</reference>
<evidence type="ECO:0000313" key="1">
    <source>
        <dbReference type="EMBL" id="PLA76410.1"/>
    </source>
</evidence>
<evidence type="ECO:0008006" key="3">
    <source>
        <dbReference type="Google" id="ProtNLM"/>
    </source>
</evidence>
<evidence type="ECO:0000313" key="2">
    <source>
        <dbReference type="Proteomes" id="UP000234579"/>
    </source>
</evidence>
<organism evidence="1 2">
    <name type="scientific">Ligilactobacillus agilis</name>
    <dbReference type="NCBI Taxonomy" id="1601"/>
    <lineage>
        <taxon>Bacteria</taxon>
        <taxon>Bacillati</taxon>
        <taxon>Bacillota</taxon>
        <taxon>Bacilli</taxon>
        <taxon>Lactobacillales</taxon>
        <taxon>Lactobacillaceae</taxon>
        <taxon>Ligilactobacillus</taxon>
    </lineage>
</organism>
<accession>A0A2I2AAJ9</accession>
<protein>
    <recommendedName>
        <fullName evidence="3">ArpU family transcriptional regulator</fullName>
    </recommendedName>
</protein>